<dbReference type="RefSeq" id="WP_089226340.1">
    <property type="nucleotide sequence ID" value="NZ_FZOF01000015.1"/>
</dbReference>
<protein>
    <submittedName>
        <fullName evidence="1">Uncharacterized protein</fullName>
    </submittedName>
</protein>
<reference evidence="1 2" key="1">
    <citation type="submission" date="2017-06" db="EMBL/GenBank/DDBJ databases">
        <authorList>
            <person name="Kim H.J."/>
            <person name="Triplett B.A."/>
        </authorList>
    </citation>
    <scope>NUCLEOTIDE SEQUENCE [LARGE SCALE GENOMIC DNA]</scope>
    <source>
        <strain evidence="1 2">CGMCC 4.1858</strain>
    </source>
</reference>
<dbReference type="AlphaFoldDB" id="A0A239K9K5"/>
<evidence type="ECO:0000313" key="2">
    <source>
        <dbReference type="Proteomes" id="UP000198280"/>
    </source>
</evidence>
<gene>
    <name evidence="1" type="ORF">SAMN05216252_11548</name>
</gene>
<dbReference type="OrthoDB" id="3543971at2"/>
<name>A0A239K9K5_9ACTN</name>
<keyword evidence="2" id="KW-1185">Reference proteome</keyword>
<organism evidence="1 2">
    <name type="scientific">Actinacidiphila glaucinigra</name>
    <dbReference type="NCBI Taxonomy" id="235986"/>
    <lineage>
        <taxon>Bacteria</taxon>
        <taxon>Bacillati</taxon>
        <taxon>Actinomycetota</taxon>
        <taxon>Actinomycetes</taxon>
        <taxon>Kitasatosporales</taxon>
        <taxon>Streptomycetaceae</taxon>
        <taxon>Actinacidiphila</taxon>
    </lineage>
</organism>
<accession>A0A239K9K5</accession>
<dbReference type="Proteomes" id="UP000198280">
    <property type="component" value="Unassembled WGS sequence"/>
</dbReference>
<evidence type="ECO:0000313" key="1">
    <source>
        <dbReference type="EMBL" id="SNT14438.1"/>
    </source>
</evidence>
<sequence>MLLTEIDAVNWNAIPTPRPRPRTADARDGLRALAAARDLDSVASAVAALTSSSLLRGRTGEVLPGAVVAAPFLLDIAEHGHPHARESAVVLLDRAMRSAPLADFSRFRTAAGHDAPLCCAIAELVRARGDSLAECGRSGKYLLKASDAHWRFDIREASAVSGDVVALGTLRGALPAPSAGGELHHDGSVTAVGSVGVECPPVDATAEACLRLSGLGADAADAGGLTGAVLYPAACGDHER</sequence>
<proteinExistence type="predicted"/>
<dbReference type="EMBL" id="FZOF01000015">
    <property type="protein sequence ID" value="SNT14438.1"/>
    <property type="molecule type" value="Genomic_DNA"/>
</dbReference>